<accession>A0A344J6Z6</accession>
<dbReference type="EMBL" id="CP029556">
    <property type="protein sequence ID" value="AXA84806.1"/>
    <property type="molecule type" value="Genomic_DNA"/>
</dbReference>
<evidence type="ECO:0000313" key="1">
    <source>
        <dbReference type="EMBL" id="AXA84806.1"/>
    </source>
</evidence>
<dbReference type="PROSITE" id="PS51257">
    <property type="entry name" value="PROKAR_LIPOPROTEIN"/>
    <property type="match status" value="1"/>
</dbReference>
<proteinExistence type="predicted"/>
<evidence type="ECO:0000313" key="2">
    <source>
        <dbReference type="Proteomes" id="UP000251842"/>
    </source>
</evidence>
<dbReference type="AlphaFoldDB" id="A0A344J6Z6"/>
<name>A0A344J6Z6_9GAMM</name>
<sequence>MKRLLLPLALLAALSACKKEEDPQAAAAAQAAQQEAAAAPLKRNFDEALAAKNWELALSQADELRSRYPGTQAAAAIAPQYAEVDNQAKSARAERRLKNLWDYQSVPAGKGRQLSAAIMSKERIDMAEGRSTVQLIFRDHPEWGRSAYLVMQRGDFNCYGGCRLKLKVDGKPRTLAGSRPKTDEAIAMFIEDEAALWRIFKSAQEVSIEFPVKPSGTRIATFESGGLDPGKLPKWK</sequence>
<dbReference type="KEGG" id="lue:DCD74_09020"/>
<dbReference type="Proteomes" id="UP000251842">
    <property type="component" value="Chromosome"/>
</dbReference>
<organism evidence="1 2">
    <name type="scientific">Solilutibacter oculi</name>
    <dbReference type="NCBI Taxonomy" id="2698682"/>
    <lineage>
        <taxon>Bacteria</taxon>
        <taxon>Pseudomonadati</taxon>
        <taxon>Pseudomonadota</taxon>
        <taxon>Gammaproteobacteria</taxon>
        <taxon>Lysobacterales</taxon>
        <taxon>Lysobacteraceae</taxon>
        <taxon>Solilutibacter</taxon>
    </lineage>
</organism>
<keyword evidence="2" id="KW-1185">Reference proteome</keyword>
<gene>
    <name evidence="1" type="ORF">DCD74_09020</name>
</gene>
<evidence type="ECO:0008006" key="3">
    <source>
        <dbReference type="Google" id="ProtNLM"/>
    </source>
</evidence>
<protein>
    <recommendedName>
        <fullName evidence="3">Lipoprotein</fullName>
    </recommendedName>
</protein>
<reference evidence="2" key="1">
    <citation type="submission" date="2018-05" db="EMBL/GenBank/DDBJ databases">
        <title>Luteimonas pekinense sp. nov., isolated from human Meibomian gland secretions, Beijing, China.</title>
        <authorList>
            <person name="Wen T."/>
            <person name="Bai H."/>
            <person name="Lv H."/>
        </authorList>
    </citation>
    <scope>NUCLEOTIDE SEQUENCE [LARGE SCALE GENOMIC DNA]</scope>
    <source>
        <strain evidence="2">83-4</strain>
    </source>
</reference>
<dbReference type="RefSeq" id="WP_112927019.1">
    <property type="nucleotide sequence ID" value="NZ_CP029556.1"/>
</dbReference>
<dbReference type="OrthoDB" id="5948002at2"/>